<name>A0A9J8ARD2_CYPCA</name>
<dbReference type="EC" id="3.6.4.12" evidence="15"/>
<keyword evidence="7 15" id="KW-0067">ATP-binding</keyword>
<feature type="domain" description="AAA+ ATPase" evidence="16">
    <location>
        <begin position="24"/>
        <end position="321"/>
    </location>
</feature>
<evidence type="ECO:0000256" key="9">
    <source>
        <dbReference type="ARBA" id="ARBA00023163"/>
    </source>
</evidence>
<evidence type="ECO:0000256" key="8">
    <source>
        <dbReference type="ARBA" id="ARBA00023015"/>
    </source>
</evidence>
<keyword evidence="4 15" id="KW-0227">DNA damage</keyword>
<evidence type="ECO:0000256" key="12">
    <source>
        <dbReference type="ARBA" id="ARBA00023242"/>
    </source>
</evidence>
<dbReference type="Gene3D" id="1.10.8.60">
    <property type="match status" value="1"/>
</dbReference>
<dbReference type="AlphaFoldDB" id="A0A9J8ARD2"/>
<evidence type="ECO:0000256" key="13">
    <source>
        <dbReference type="ARBA" id="ARBA00024190"/>
    </source>
</evidence>
<keyword evidence="9 15" id="KW-0804">Transcription</keyword>
<evidence type="ECO:0000256" key="4">
    <source>
        <dbReference type="ARBA" id="ARBA00022763"/>
    </source>
</evidence>
<keyword evidence="18" id="KW-1185">Reference proteome</keyword>
<evidence type="ECO:0000256" key="6">
    <source>
        <dbReference type="ARBA" id="ARBA00022806"/>
    </source>
</evidence>
<keyword evidence="11 15" id="KW-0234">DNA repair</keyword>
<dbReference type="Ensembl" id="ENSCCRT00000145283.1">
    <property type="protein sequence ID" value="ENSCCRP00000146908.1"/>
    <property type="gene ID" value="ENSCCRG00000050717.2"/>
</dbReference>
<evidence type="ECO:0000256" key="11">
    <source>
        <dbReference type="ARBA" id="ARBA00023204"/>
    </source>
</evidence>
<dbReference type="GO" id="GO:0005576">
    <property type="term" value="C:extracellular region"/>
    <property type="evidence" value="ECO:0007669"/>
    <property type="project" value="GOC"/>
</dbReference>
<comment type="similarity">
    <text evidence="2 15">Belongs to the RuvB family.</text>
</comment>
<evidence type="ECO:0000256" key="3">
    <source>
        <dbReference type="ARBA" id="ARBA00022741"/>
    </source>
</evidence>
<evidence type="ECO:0000313" key="18">
    <source>
        <dbReference type="Proteomes" id="UP001108240"/>
    </source>
</evidence>
<organism evidence="17 18">
    <name type="scientific">Cyprinus carpio carpio</name>
    <dbReference type="NCBI Taxonomy" id="630221"/>
    <lineage>
        <taxon>Eukaryota</taxon>
        <taxon>Metazoa</taxon>
        <taxon>Chordata</taxon>
        <taxon>Craniata</taxon>
        <taxon>Vertebrata</taxon>
        <taxon>Euteleostomi</taxon>
        <taxon>Actinopterygii</taxon>
        <taxon>Neopterygii</taxon>
        <taxon>Teleostei</taxon>
        <taxon>Ostariophysi</taxon>
        <taxon>Cypriniformes</taxon>
        <taxon>Cyprinidae</taxon>
        <taxon>Cyprininae</taxon>
        <taxon>Cyprinus</taxon>
    </lineage>
</organism>
<dbReference type="FunFam" id="3.40.50.300:FF:002221">
    <property type="entry name" value="RuvB-like 2"/>
    <property type="match status" value="2"/>
</dbReference>
<evidence type="ECO:0000256" key="10">
    <source>
        <dbReference type="ARBA" id="ARBA00023172"/>
    </source>
</evidence>
<dbReference type="InterPro" id="IPR010339">
    <property type="entry name" value="TIP49_P-loop"/>
</dbReference>
<dbReference type="Pfam" id="PF17856">
    <property type="entry name" value="TIP49_C"/>
    <property type="match status" value="1"/>
</dbReference>
<protein>
    <recommendedName>
        <fullName evidence="15">RuvB-like helicase</fullName>
        <ecNumber evidence="15">3.6.4.12</ecNumber>
    </recommendedName>
</protein>
<dbReference type="InterPro" id="IPR027238">
    <property type="entry name" value="RuvB-like"/>
</dbReference>
<evidence type="ECO:0000256" key="7">
    <source>
        <dbReference type="ARBA" id="ARBA00022840"/>
    </source>
</evidence>
<keyword evidence="8 15" id="KW-0805">Transcription regulation</keyword>
<accession>A0A9J8ARD2</accession>
<evidence type="ECO:0000313" key="17">
    <source>
        <dbReference type="Ensembl" id="ENSCCRP00000146908.1"/>
    </source>
</evidence>
<dbReference type="GO" id="GO:0016787">
    <property type="term" value="F:hydrolase activity"/>
    <property type="evidence" value="ECO:0007669"/>
    <property type="project" value="UniProtKB-KW"/>
</dbReference>
<dbReference type="SMART" id="SM00382">
    <property type="entry name" value="AAA"/>
    <property type="match status" value="1"/>
</dbReference>
<dbReference type="InterPro" id="IPR041048">
    <property type="entry name" value="RuvB-like_C"/>
</dbReference>
<dbReference type="InterPro" id="IPR042487">
    <property type="entry name" value="RuvBL1/2_DNA/RNA_bd_dom"/>
</dbReference>
<reference evidence="17" key="1">
    <citation type="submission" date="2025-08" db="UniProtKB">
        <authorList>
            <consortium name="Ensembl"/>
        </authorList>
    </citation>
    <scope>IDENTIFICATION</scope>
</reference>
<dbReference type="GO" id="GO:0006310">
    <property type="term" value="P:DNA recombination"/>
    <property type="evidence" value="ECO:0007669"/>
    <property type="project" value="UniProtKB-KW"/>
</dbReference>
<dbReference type="GO" id="GO:0070286">
    <property type="term" value="P:axonemal dynein complex assembly"/>
    <property type="evidence" value="ECO:0007669"/>
    <property type="project" value="UniProtKB-ARBA"/>
</dbReference>
<sequence>MVGQLAPRRAAGLILEMIKDGQIAGRAVLIAGQPGTGKTAIAMGIAQSLGPDTPFTAMAGSEIFSLEMSKTEALSQAFRKAIGVRIKEETEIIEGEVVEIQIDRPATGTGAKVGKLTLKTTEMETIYDLGTKMIESLSKERVQAGDVITIDKATGKISKLGRSFTRARDYDAMGAQTQFVQCPEGELQKRKEVVHTVSLHEIDVINSRTQGFLALFSGDTGEIKSEVREQINAKVSEWREEGKAEIIPGVLFIDEVHMLDIECFSFLNRALESDLSPVLIMATNRGITRIRGTNYQSPHGIPIDMLDRLLIIHFWYVELSEEAHTVLTRIGQETSLRYAIQLISTAGLVCRKRRGTEVQVEDIKRVYSLFLDESRSSQYMKEYQDSFLFNETQSSQMDIS</sequence>
<evidence type="ECO:0000259" key="16">
    <source>
        <dbReference type="SMART" id="SM00382"/>
    </source>
</evidence>
<dbReference type="FunFam" id="2.40.50.360:FF:000002">
    <property type="entry name" value="RuvB-like helicase"/>
    <property type="match status" value="1"/>
</dbReference>
<dbReference type="SUPFAM" id="SSF52540">
    <property type="entry name" value="P-loop containing nucleoside triphosphate hydrolases"/>
    <property type="match status" value="1"/>
</dbReference>
<keyword evidence="10 15" id="KW-0233">DNA recombination</keyword>
<dbReference type="InterPro" id="IPR027417">
    <property type="entry name" value="P-loop_NTPase"/>
</dbReference>
<dbReference type="Proteomes" id="UP001108240">
    <property type="component" value="Unplaced"/>
</dbReference>
<dbReference type="Gene3D" id="2.40.50.360">
    <property type="entry name" value="RuvB-like helicase, domain II"/>
    <property type="match status" value="1"/>
</dbReference>
<dbReference type="GO" id="GO:0060420">
    <property type="term" value="P:regulation of heart growth"/>
    <property type="evidence" value="ECO:0007669"/>
    <property type="project" value="UniProtKB-ARBA"/>
</dbReference>
<comment type="subcellular location">
    <subcellularLocation>
        <location evidence="13">Dynein axonemal particle</location>
    </subcellularLocation>
    <subcellularLocation>
        <location evidence="1 15">Nucleus</location>
    </subcellularLocation>
</comment>
<dbReference type="GO" id="GO:0003678">
    <property type="term" value="F:DNA helicase activity"/>
    <property type="evidence" value="ECO:0007669"/>
    <property type="project" value="UniProtKB-EC"/>
</dbReference>
<dbReference type="Pfam" id="PF06068">
    <property type="entry name" value="TIP49"/>
    <property type="match status" value="1"/>
</dbReference>
<dbReference type="InterPro" id="IPR003593">
    <property type="entry name" value="AAA+_ATPase"/>
</dbReference>
<dbReference type="GO" id="GO:0003351">
    <property type="term" value="P:epithelial cilium movement involved in extracellular fluid movement"/>
    <property type="evidence" value="ECO:0007669"/>
    <property type="project" value="UniProtKB-ARBA"/>
</dbReference>
<evidence type="ECO:0000256" key="14">
    <source>
        <dbReference type="ARBA" id="ARBA00048432"/>
    </source>
</evidence>
<keyword evidence="12 15" id="KW-0539">Nucleus</keyword>
<evidence type="ECO:0000256" key="1">
    <source>
        <dbReference type="ARBA" id="ARBA00004123"/>
    </source>
</evidence>
<comment type="function">
    <text evidence="15">Proposed core component of the chromatin remodeling Ino80 complex which exhibits DNA- and nucleosome-activated ATPase activity and catalyzes ATP-dependent nucleosome sliding.</text>
</comment>
<evidence type="ECO:0000256" key="2">
    <source>
        <dbReference type="ARBA" id="ARBA00007519"/>
    </source>
</evidence>
<keyword evidence="3 15" id="KW-0547">Nucleotide-binding</keyword>
<dbReference type="Gene3D" id="3.40.50.300">
    <property type="entry name" value="P-loop containing nucleotide triphosphate hydrolases"/>
    <property type="match status" value="1"/>
</dbReference>
<dbReference type="GO" id="GO:0006281">
    <property type="term" value="P:DNA repair"/>
    <property type="evidence" value="ECO:0007669"/>
    <property type="project" value="UniProtKB-KW"/>
</dbReference>
<keyword evidence="5 15" id="KW-0378">Hydrolase</keyword>
<keyword evidence="6 15" id="KW-0347">Helicase</keyword>
<dbReference type="GeneTree" id="ENSGT00940000153556"/>
<dbReference type="GO" id="GO:0005524">
    <property type="term" value="F:ATP binding"/>
    <property type="evidence" value="ECO:0007669"/>
    <property type="project" value="UniProtKB-KW"/>
</dbReference>
<dbReference type="FunFam" id="1.10.8.60:FF:000010">
    <property type="entry name" value="RuvB-like helicase"/>
    <property type="match status" value="1"/>
</dbReference>
<dbReference type="GO" id="GO:0120293">
    <property type="term" value="C:dynein axonemal particle"/>
    <property type="evidence" value="ECO:0007669"/>
    <property type="project" value="UniProtKB-SubCell"/>
</dbReference>
<comment type="catalytic activity">
    <reaction evidence="14">
        <text>ATP + H2O = ADP + phosphate + H(+)</text>
        <dbReference type="Rhea" id="RHEA:13065"/>
        <dbReference type="ChEBI" id="CHEBI:15377"/>
        <dbReference type="ChEBI" id="CHEBI:15378"/>
        <dbReference type="ChEBI" id="CHEBI:30616"/>
        <dbReference type="ChEBI" id="CHEBI:43474"/>
        <dbReference type="ChEBI" id="CHEBI:456216"/>
        <dbReference type="EC" id="3.6.4.12"/>
    </reaction>
    <physiologicalReaction direction="left-to-right" evidence="14">
        <dbReference type="Rhea" id="RHEA:13066"/>
    </physiologicalReaction>
</comment>
<evidence type="ECO:0000256" key="5">
    <source>
        <dbReference type="ARBA" id="ARBA00022801"/>
    </source>
</evidence>
<reference evidence="17" key="2">
    <citation type="submission" date="2025-09" db="UniProtKB">
        <authorList>
            <consortium name="Ensembl"/>
        </authorList>
    </citation>
    <scope>IDENTIFICATION</scope>
</reference>
<evidence type="ECO:0000256" key="15">
    <source>
        <dbReference type="RuleBase" id="RU363048"/>
    </source>
</evidence>
<dbReference type="PANTHER" id="PTHR11093">
    <property type="entry name" value="RUVB-RELATED REPTIN AND PONTIN"/>
    <property type="match status" value="1"/>
</dbReference>
<dbReference type="GO" id="GO:0005634">
    <property type="term" value="C:nucleus"/>
    <property type="evidence" value="ECO:0007669"/>
    <property type="project" value="UniProtKB-SubCell"/>
</dbReference>
<proteinExistence type="inferred from homology"/>